<reference evidence="3 4" key="1">
    <citation type="submission" date="2020-12" db="EMBL/GenBank/DDBJ databases">
        <authorList>
            <person name="Zhou J."/>
        </authorList>
    </citation>
    <scope>NUCLEOTIDE SEQUENCE [LARGE SCALE GENOMIC DNA]</scope>
    <source>
        <strain evidence="3 4">CCUG 61299</strain>
    </source>
</reference>
<feature type="transmembrane region" description="Helical" evidence="2">
    <location>
        <begin position="163"/>
        <end position="186"/>
    </location>
</feature>
<proteinExistence type="predicted"/>
<keyword evidence="2" id="KW-0812">Transmembrane</keyword>
<feature type="transmembrane region" description="Helical" evidence="2">
    <location>
        <begin position="98"/>
        <end position="117"/>
    </location>
</feature>
<evidence type="ECO:0000256" key="2">
    <source>
        <dbReference type="SAM" id="Phobius"/>
    </source>
</evidence>
<organism evidence="3 4">
    <name type="scientific">Actinomyces weissii</name>
    <dbReference type="NCBI Taxonomy" id="675090"/>
    <lineage>
        <taxon>Bacteria</taxon>
        <taxon>Bacillati</taxon>
        <taxon>Actinomycetota</taxon>
        <taxon>Actinomycetes</taxon>
        <taxon>Actinomycetales</taxon>
        <taxon>Actinomycetaceae</taxon>
        <taxon>Actinomyces</taxon>
    </lineage>
</organism>
<feature type="region of interest" description="Disordered" evidence="1">
    <location>
        <begin position="1"/>
        <end position="71"/>
    </location>
</feature>
<dbReference type="RefSeq" id="WP_200276678.1">
    <property type="nucleotide sequence ID" value="NZ_CP066802.1"/>
</dbReference>
<evidence type="ECO:0000313" key="4">
    <source>
        <dbReference type="Proteomes" id="UP000595895"/>
    </source>
</evidence>
<gene>
    <name evidence="3" type="ORF">JG540_02270</name>
</gene>
<protein>
    <submittedName>
        <fullName evidence="3">Uncharacterized protein</fullName>
    </submittedName>
</protein>
<keyword evidence="2" id="KW-0472">Membrane</keyword>
<accession>A0A7T7MA52</accession>
<feature type="compositionally biased region" description="Pro residues" evidence="1">
    <location>
        <begin position="60"/>
        <end position="71"/>
    </location>
</feature>
<feature type="compositionally biased region" description="Low complexity" evidence="1">
    <location>
        <begin position="16"/>
        <end position="28"/>
    </location>
</feature>
<keyword evidence="2" id="KW-1133">Transmembrane helix</keyword>
<dbReference type="AlphaFoldDB" id="A0A7T7MA52"/>
<sequence length="189" mass="18942">MSTTGSQIPPVGPWGSGPRSSPPDGAGSQPAYGNGAVGVTPPVVAQSSLSPQPFPQTGFPSPPSATFPPGPGAGAFSGIGDMAVAPTSSLQGTKAPVGLLYGSLAASVVALALAGLFEHVGIAVLAWALAVLVGLGLTALFLVRDARRKTRALYVSQTWHQWLYRGAVVTALLAVAAAAGRIALYVGRM</sequence>
<evidence type="ECO:0000313" key="3">
    <source>
        <dbReference type="EMBL" id="QQM67728.1"/>
    </source>
</evidence>
<dbReference type="KEGG" id="awe:JG540_02270"/>
<name>A0A7T7MA52_9ACTO</name>
<feature type="transmembrane region" description="Helical" evidence="2">
    <location>
        <begin position="123"/>
        <end position="143"/>
    </location>
</feature>
<keyword evidence="4" id="KW-1185">Reference proteome</keyword>
<evidence type="ECO:0000256" key="1">
    <source>
        <dbReference type="SAM" id="MobiDB-lite"/>
    </source>
</evidence>
<dbReference type="Proteomes" id="UP000595895">
    <property type="component" value="Chromosome"/>
</dbReference>
<dbReference type="EMBL" id="CP066802">
    <property type="protein sequence ID" value="QQM67728.1"/>
    <property type="molecule type" value="Genomic_DNA"/>
</dbReference>